<dbReference type="InterPro" id="IPR016156">
    <property type="entry name" value="FAD/NAD-linked_Rdtase_dimer_sf"/>
</dbReference>
<proteinExistence type="inferred from homology"/>
<dbReference type="CDD" id="cd00158">
    <property type="entry name" value="RHOD"/>
    <property type="match status" value="1"/>
</dbReference>
<keyword evidence="3" id="KW-0285">Flavoprotein</keyword>
<dbReference type="InterPro" id="IPR036188">
    <property type="entry name" value="FAD/NAD-bd_sf"/>
</dbReference>
<dbReference type="SMART" id="SM00450">
    <property type="entry name" value="RHOD"/>
    <property type="match status" value="1"/>
</dbReference>
<dbReference type="Gene3D" id="3.40.250.10">
    <property type="entry name" value="Rhodanese-like domain"/>
    <property type="match status" value="1"/>
</dbReference>
<keyword evidence="5" id="KW-0560">Oxidoreductase</keyword>
<dbReference type="Pfam" id="PF00581">
    <property type="entry name" value="Rhodanese"/>
    <property type="match status" value="1"/>
</dbReference>
<evidence type="ECO:0000313" key="9">
    <source>
        <dbReference type="Proteomes" id="UP000029692"/>
    </source>
</evidence>
<keyword evidence="6" id="KW-0676">Redox-active center</keyword>
<dbReference type="PANTHER" id="PTHR43429:SF1">
    <property type="entry name" value="NAD(P)H SULFUR OXIDOREDUCTASE (COA-DEPENDENT)"/>
    <property type="match status" value="1"/>
</dbReference>
<dbReference type="Pfam" id="PF07992">
    <property type="entry name" value="Pyr_redox_2"/>
    <property type="match status" value="1"/>
</dbReference>
<dbReference type="SUPFAM" id="SSF55424">
    <property type="entry name" value="FAD/NAD-linked reductases, dimerisation (C-terminal) domain"/>
    <property type="match status" value="1"/>
</dbReference>
<accession>A0A098QYR0</accession>
<dbReference type="GO" id="GO:0016491">
    <property type="term" value="F:oxidoreductase activity"/>
    <property type="evidence" value="ECO:0007669"/>
    <property type="project" value="UniProtKB-KW"/>
</dbReference>
<dbReference type="PANTHER" id="PTHR43429">
    <property type="entry name" value="PYRIDINE NUCLEOTIDE-DISULFIDE OXIDOREDUCTASE DOMAIN-CONTAINING"/>
    <property type="match status" value="1"/>
</dbReference>
<sequence length="567" mass="60932">MNIIVIGGSAAGPKAAARARRINPKAEITIIQKEPHLSMASCGYPYYVGGFFDDRNQLISTPTGVVRDPAFFMKAKGITALTQTEATEIDTKNQVVTATSLEDGSVRQFPYDRLIIATGARPKMPPIPGITLEGITTLQSLKDADYLRAIRDQRSIRKAVVVGGGLIGVETAEALHLAGIEVVIVEMLPHILSFLNPQLASLVEQHLRSKGADVILDNGVQEFLGDSNKLRAVKLSNGTELSAELAVIAVGVQPNVDLARRAGIRIGDLGGIVVDQYMKTSIKNVFAVGDCIEVHNRLTGKPVLAPYGDLANLQGRVAGEHAATETAKANQPLPSFPGTVQTGICKVFDFIAGSTGLTFDNAKAAGFNPICVVASGPDKPGFMKGLPLISYMVADRDSRRILGFQCVGTGDVSKQVAQAAVAIQGGLTVDDMTNLDLPYAPPFSLAIDNGIGVSHVLQNKMNNLFTGICAEELYNRVQAQEELFILDVRGPDEFEQMRLGIGERLIPLGALRNRLSELPQDKNSEIITFCKISLRGYEAARILQGEGYTNIKVLEGGILAWPYCREK</sequence>
<gene>
    <name evidence="8" type="ORF">DC28_06330</name>
</gene>
<dbReference type="eggNOG" id="COG0446">
    <property type="taxonomic scope" value="Bacteria"/>
</dbReference>
<dbReference type="InterPro" id="IPR050260">
    <property type="entry name" value="FAD-bd_OxRdtase"/>
</dbReference>
<reference evidence="8 9" key="1">
    <citation type="submission" date="2014-05" db="EMBL/GenBank/DDBJ databases">
        <title>De novo Genome Sequence of Spirocheata sp.</title>
        <authorList>
            <person name="Shivani Y."/>
            <person name="Subhash Y."/>
            <person name="Tushar L."/>
            <person name="Sasikala C."/>
            <person name="Ramana C.V."/>
        </authorList>
    </citation>
    <scope>NUCLEOTIDE SEQUENCE [LARGE SCALE GENOMIC DNA]</scope>
    <source>
        <strain evidence="8 9">JC230</strain>
    </source>
</reference>
<dbReference type="STRING" id="1480694.DC28_06330"/>
<dbReference type="PRINTS" id="PR00411">
    <property type="entry name" value="PNDRDTASEI"/>
</dbReference>
<dbReference type="AlphaFoldDB" id="A0A098QYR0"/>
<dbReference type="Proteomes" id="UP000029692">
    <property type="component" value="Unassembled WGS sequence"/>
</dbReference>
<evidence type="ECO:0000256" key="4">
    <source>
        <dbReference type="ARBA" id="ARBA00022827"/>
    </source>
</evidence>
<keyword evidence="4" id="KW-0274">FAD</keyword>
<dbReference type="Gene3D" id="3.50.50.60">
    <property type="entry name" value="FAD/NAD(P)-binding domain"/>
    <property type="match status" value="2"/>
</dbReference>
<protein>
    <submittedName>
        <fullName evidence="8">Pyridine nucleotide-disulfide oxidoreductase</fullName>
    </submittedName>
</protein>
<comment type="cofactor">
    <cofactor evidence="1">
        <name>FAD</name>
        <dbReference type="ChEBI" id="CHEBI:57692"/>
    </cofactor>
</comment>
<dbReference type="InterPro" id="IPR001763">
    <property type="entry name" value="Rhodanese-like_dom"/>
</dbReference>
<dbReference type="PROSITE" id="PS50206">
    <property type="entry name" value="RHODANESE_3"/>
    <property type="match status" value="1"/>
</dbReference>
<dbReference type="RefSeq" id="WP_037546919.1">
    <property type="nucleotide sequence ID" value="NZ_JNUP01000049.1"/>
</dbReference>
<dbReference type="InterPro" id="IPR023753">
    <property type="entry name" value="FAD/NAD-binding_dom"/>
</dbReference>
<evidence type="ECO:0000256" key="2">
    <source>
        <dbReference type="ARBA" id="ARBA00009130"/>
    </source>
</evidence>
<comment type="caution">
    <text evidence="8">The sequence shown here is derived from an EMBL/GenBank/DDBJ whole genome shotgun (WGS) entry which is preliminary data.</text>
</comment>
<keyword evidence="9" id="KW-1185">Reference proteome</keyword>
<evidence type="ECO:0000256" key="1">
    <source>
        <dbReference type="ARBA" id="ARBA00001974"/>
    </source>
</evidence>
<dbReference type="OrthoDB" id="9802028at2"/>
<dbReference type="Pfam" id="PF02852">
    <property type="entry name" value="Pyr_redox_dim"/>
    <property type="match status" value="1"/>
</dbReference>
<dbReference type="eggNOG" id="COG0607">
    <property type="taxonomic scope" value="Bacteria"/>
</dbReference>
<evidence type="ECO:0000259" key="7">
    <source>
        <dbReference type="PROSITE" id="PS50206"/>
    </source>
</evidence>
<dbReference type="InterPro" id="IPR036873">
    <property type="entry name" value="Rhodanese-like_dom_sf"/>
</dbReference>
<evidence type="ECO:0000256" key="3">
    <source>
        <dbReference type="ARBA" id="ARBA00022630"/>
    </source>
</evidence>
<dbReference type="InterPro" id="IPR004099">
    <property type="entry name" value="Pyr_nucl-diS_OxRdtase_dimer"/>
</dbReference>
<evidence type="ECO:0000313" key="8">
    <source>
        <dbReference type="EMBL" id="KGE72666.1"/>
    </source>
</evidence>
<name>A0A098QYR0_9SPIO</name>
<comment type="similarity">
    <text evidence="2">Belongs to the class-III pyridine nucleotide-disulfide oxidoreductase family.</text>
</comment>
<feature type="domain" description="Rhodanese" evidence="7">
    <location>
        <begin position="479"/>
        <end position="567"/>
    </location>
</feature>
<dbReference type="SUPFAM" id="SSF51905">
    <property type="entry name" value="FAD/NAD(P)-binding domain"/>
    <property type="match status" value="2"/>
</dbReference>
<dbReference type="SUPFAM" id="SSF52821">
    <property type="entry name" value="Rhodanese/Cell cycle control phosphatase"/>
    <property type="match status" value="1"/>
</dbReference>
<dbReference type="EMBL" id="JNUP01000049">
    <property type="protein sequence ID" value="KGE72666.1"/>
    <property type="molecule type" value="Genomic_DNA"/>
</dbReference>
<evidence type="ECO:0000256" key="5">
    <source>
        <dbReference type="ARBA" id="ARBA00023002"/>
    </source>
</evidence>
<evidence type="ECO:0000256" key="6">
    <source>
        <dbReference type="ARBA" id="ARBA00023284"/>
    </source>
</evidence>
<organism evidence="8 9">
    <name type="scientific">Spirochaeta lutea</name>
    <dbReference type="NCBI Taxonomy" id="1480694"/>
    <lineage>
        <taxon>Bacteria</taxon>
        <taxon>Pseudomonadati</taxon>
        <taxon>Spirochaetota</taxon>
        <taxon>Spirochaetia</taxon>
        <taxon>Spirochaetales</taxon>
        <taxon>Spirochaetaceae</taxon>
        <taxon>Spirochaeta</taxon>
    </lineage>
</organism>
<dbReference type="PRINTS" id="PR00368">
    <property type="entry name" value="FADPNR"/>
</dbReference>